<proteinExistence type="predicted"/>
<dbReference type="Proteomes" id="UP001172681">
    <property type="component" value="Unassembled WGS sequence"/>
</dbReference>
<keyword evidence="2" id="KW-1185">Reference proteome</keyword>
<protein>
    <submittedName>
        <fullName evidence="1">Uncharacterized protein</fullName>
    </submittedName>
</protein>
<sequence length="788" mass="89567">MEDQGGMEDNTTKLTTEEYLELMESVGYNVEGRTVPHLWGAYSSIFNDVREIGRTNKENFIRKFEPHDPYVVAKRIQANGLVEKAWSCFKRRDNEFGWRKEVEFRAFECFDSEVACHVCLKRLSKVKFEARPIDPGAAEDLRRRRLRRRLCECTPLQRAVFMTTGSNEYPRIFTREIDRPIFHEDMSSQMRRRLRTQRPDRVIGLARTRTFKHLLPSLRKRCSAFNKRHVLYPFIVIEAKAAENTSNASFGSMLRQTAFAVRTCMRLQQNLKDETGLDHQCLVWNFVILGEDWRLYAAVPDGDGVQLFDLWHGSILHEDGAFQLLLILDYLCDWASDVYRPSILACLAGGRTNLRQVRLSPSGTEASSQMSEIGISNFPDISLPLRSSTAPEQAHAELVGDLDADKETILQRHRQPDPASSSATENALDTHQWRKWEEADPDEHPWATHATIRHSNVVQYSYWQLILPVDKKVLENCLEVIFPKISAEEAARQLVNTMCDTNMTVKTRWKFDAKQMPPGESPGVEILVRALVYAQCALKPENWRITRRLSCILCSQRALQQLAEIAHVVLPPTGLVDDEIGSGINCQQVLQAIDKLKLCSGQKSAGLAMFRRQLCLRATHKVSDGFEELEWFAFSHQSSATNVGTIKTTRKLASVIASTFFGRKRHPTVAPVLAPYVEAESTLHILPTDHEMDNLARREADALRFKSPGILIKKPTTWPGKTPEFCLLVTEENVDFEDEVRLGEMIEEAQAADEVFGVVKEHANCGGSTEDMAAIFSQWAKNMKGVLD</sequence>
<reference evidence="1" key="1">
    <citation type="submission" date="2022-10" db="EMBL/GenBank/DDBJ databases">
        <title>Culturing micro-colonial fungi from biological soil crusts in the Mojave desert and describing Neophaeococcomyces mojavensis, and introducing the new genera and species Taxawa tesnikishii.</title>
        <authorList>
            <person name="Kurbessoian T."/>
            <person name="Stajich J.E."/>
        </authorList>
    </citation>
    <scope>NUCLEOTIDE SEQUENCE</scope>
    <source>
        <strain evidence="1">TK_35</strain>
    </source>
</reference>
<gene>
    <name evidence="1" type="ORF">H2204_012919</name>
</gene>
<dbReference type="AlphaFoldDB" id="A0AA38XRJ4"/>
<evidence type="ECO:0000313" key="2">
    <source>
        <dbReference type="Proteomes" id="UP001172681"/>
    </source>
</evidence>
<organism evidence="1 2">
    <name type="scientific">Knufia peltigerae</name>
    <dbReference type="NCBI Taxonomy" id="1002370"/>
    <lineage>
        <taxon>Eukaryota</taxon>
        <taxon>Fungi</taxon>
        <taxon>Dikarya</taxon>
        <taxon>Ascomycota</taxon>
        <taxon>Pezizomycotina</taxon>
        <taxon>Eurotiomycetes</taxon>
        <taxon>Chaetothyriomycetidae</taxon>
        <taxon>Chaetothyriales</taxon>
        <taxon>Trichomeriaceae</taxon>
        <taxon>Knufia</taxon>
    </lineage>
</organism>
<evidence type="ECO:0000313" key="1">
    <source>
        <dbReference type="EMBL" id="KAJ9618787.1"/>
    </source>
</evidence>
<accession>A0AA38XRJ4</accession>
<comment type="caution">
    <text evidence="1">The sequence shown here is derived from an EMBL/GenBank/DDBJ whole genome shotgun (WGS) entry which is preliminary data.</text>
</comment>
<dbReference type="EMBL" id="JAPDRN010000138">
    <property type="protein sequence ID" value="KAJ9618787.1"/>
    <property type="molecule type" value="Genomic_DNA"/>
</dbReference>
<name>A0AA38XRJ4_9EURO</name>